<dbReference type="Gene3D" id="1.20.1250.20">
    <property type="entry name" value="MFS general substrate transporter like domains"/>
    <property type="match status" value="1"/>
</dbReference>
<feature type="transmembrane region" description="Helical" evidence="6">
    <location>
        <begin position="54"/>
        <end position="73"/>
    </location>
</feature>
<feature type="transmembrane region" description="Helical" evidence="6">
    <location>
        <begin position="110"/>
        <end position="132"/>
    </location>
</feature>
<proteinExistence type="predicted"/>
<feature type="transmembrane region" description="Helical" evidence="6">
    <location>
        <begin position="85"/>
        <end position="104"/>
    </location>
</feature>
<gene>
    <name evidence="8" type="ORF">Y958_30655</name>
</gene>
<dbReference type="AlphaFoldDB" id="A0A248K3J8"/>
<evidence type="ECO:0000256" key="3">
    <source>
        <dbReference type="ARBA" id="ARBA00022692"/>
    </source>
</evidence>
<evidence type="ECO:0000256" key="4">
    <source>
        <dbReference type="ARBA" id="ARBA00022989"/>
    </source>
</evidence>
<evidence type="ECO:0000256" key="5">
    <source>
        <dbReference type="ARBA" id="ARBA00023136"/>
    </source>
</evidence>
<evidence type="ECO:0000313" key="9">
    <source>
        <dbReference type="Proteomes" id="UP000197153"/>
    </source>
</evidence>
<keyword evidence="3 6" id="KW-0812">Transmembrane</keyword>
<accession>A0A248K3J8</accession>
<dbReference type="PANTHER" id="PTHR23505:SF79">
    <property type="entry name" value="PROTEIN SPINSTER"/>
    <property type="match status" value="1"/>
</dbReference>
<dbReference type="InterPro" id="IPR036259">
    <property type="entry name" value="MFS_trans_sf"/>
</dbReference>
<dbReference type="EMBL" id="CP022113">
    <property type="protein sequence ID" value="ASG25301.1"/>
    <property type="molecule type" value="Genomic_DNA"/>
</dbReference>
<feature type="transmembrane region" description="Helical" evidence="6">
    <location>
        <begin position="232"/>
        <end position="254"/>
    </location>
</feature>
<dbReference type="InterPro" id="IPR020846">
    <property type="entry name" value="MFS_dom"/>
</dbReference>
<dbReference type="InterPro" id="IPR044770">
    <property type="entry name" value="MFS_spinster-like"/>
</dbReference>
<feature type="transmembrane region" description="Helical" evidence="6">
    <location>
        <begin position="274"/>
        <end position="294"/>
    </location>
</feature>
<feature type="transmembrane region" description="Helical" evidence="6">
    <location>
        <begin position="144"/>
        <end position="168"/>
    </location>
</feature>
<feature type="transmembrane region" description="Helical" evidence="6">
    <location>
        <begin position="306"/>
        <end position="326"/>
    </location>
</feature>
<dbReference type="CDD" id="cd17328">
    <property type="entry name" value="MFS_spinster_like"/>
    <property type="match status" value="1"/>
</dbReference>
<dbReference type="PANTHER" id="PTHR23505">
    <property type="entry name" value="SPINSTER"/>
    <property type="match status" value="1"/>
</dbReference>
<feature type="transmembrane region" description="Helical" evidence="6">
    <location>
        <begin position="180"/>
        <end position="199"/>
    </location>
</feature>
<name>A0A248K3J8_9PROT</name>
<keyword evidence="5 6" id="KW-0472">Membrane</keyword>
<evidence type="ECO:0000256" key="1">
    <source>
        <dbReference type="ARBA" id="ARBA00004141"/>
    </source>
</evidence>
<dbReference type="PROSITE" id="PS50850">
    <property type="entry name" value="MFS"/>
    <property type="match status" value="1"/>
</dbReference>
<dbReference type="Proteomes" id="UP000197153">
    <property type="component" value="Chromosome 4"/>
</dbReference>
<evidence type="ECO:0000259" key="7">
    <source>
        <dbReference type="PROSITE" id="PS50850"/>
    </source>
</evidence>
<organism evidence="8 9">
    <name type="scientific">Nitrospirillum viridazoti CBAmc</name>
    <dbReference type="NCBI Taxonomy" id="1441467"/>
    <lineage>
        <taxon>Bacteria</taxon>
        <taxon>Pseudomonadati</taxon>
        <taxon>Pseudomonadota</taxon>
        <taxon>Alphaproteobacteria</taxon>
        <taxon>Rhodospirillales</taxon>
        <taxon>Azospirillaceae</taxon>
        <taxon>Nitrospirillum</taxon>
        <taxon>Nitrospirillum viridazoti</taxon>
    </lineage>
</organism>
<reference evidence="8 9" key="1">
    <citation type="submission" date="2017-06" db="EMBL/GenBank/DDBJ databases">
        <title>Complete genome sequence of Nitrospirillum amazonense strain CBAmC, an endophytic nitrogen-fixing and plant growth-promoting bacterium, isolated from sugarcane.</title>
        <authorList>
            <person name="Schwab S."/>
            <person name="dos Santos Teixeira K.R."/>
            <person name="Simoes Araujo J.L."/>
            <person name="Soares Vidal M."/>
            <person name="Borges de Freitas H.R."/>
            <person name="Rivello Crivelaro A.L."/>
            <person name="Bueno de Camargo Nunes A."/>
            <person name="dos Santos C.M."/>
            <person name="Palmeira da Silva Rosa D."/>
            <person name="da Silva Padilha D."/>
            <person name="da Silva E."/>
            <person name="Araujo Terra L."/>
            <person name="Soares Mendes V."/>
            <person name="Farinelli L."/>
            <person name="Magalhaes Cruz L."/>
            <person name="Baldani J.I."/>
        </authorList>
    </citation>
    <scope>NUCLEOTIDE SEQUENCE [LARGE SCALE GENOMIC DNA]</scope>
    <source>
        <strain evidence="8 9">CBAmC</strain>
    </source>
</reference>
<keyword evidence="2" id="KW-0813">Transport</keyword>
<sequence>MGRQAALHRRDTAYSWYVAVVMCLCFTFSYMDRALLQLLVGPIQKSFDLNDTQLGLLQGAAFAVFYTLFGFPLARVADTRHRRNLTLVGLVVWCAATAACGLAQSMPQLFGARICVAIGEAALAPAAVSLIADYFSPGARTRALSIYSMGVFFGSGLALGLGGTLLKYFGRDGAGQTEPWRLVFIILGAAGLLMVPLLLTVREPARLTDDGRRSEATASLRQVLAEFARKKAALLTTVGGFATTSMAASTLASWAPTFFVRVHGWALGPTGQKLGGMTLVLSPLGAIVGAMLADALTRAGRKDGKLIVGIGSAAFCAVASLVMAVADQAVALVAIGSIQFVVGFNFGLVQASLAELVPNRMRAIASACYIASSNLLAATFGPLLVGVLNDHVFHDPMMIGRSIAMVAPSGFAVAALILATGRRSYRSTLSLVAADGAAAQRASDPAPLSRVKDPA</sequence>
<evidence type="ECO:0000313" key="8">
    <source>
        <dbReference type="EMBL" id="ASG25301.1"/>
    </source>
</evidence>
<dbReference type="KEGG" id="nao:Y958_30655"/>
<feature type="transmembrane region" description="Helical" evidence="6">
    <location>
        <begin position="332"/>
        <end position="351"/>
    </location>
</feature>
<feature type="domain" description="Major facilitator superfamily (MFS) profile" evidence="7">
    <location>
        <begin position="18"/>
        <end position="427"/>
    </location>
</feature>
<feature type="transmembrane region" description="Helical" evidence="6">
    <location>
        <begin position="363"/>
        <end position="387"/>
    </location>
</feature>
<feature type="transmembrane region" description="Helical" evidence="6">
    <location>
        <begin position="12"/>
        <end position="31"/>
    </location>
</feature>
<dbReference type="InterPro" id="IPR011701">
    <property type="entry name" value="MFS"/>
</dbReference>
<keyword evidence="9" id="KW-1185">Reference proteome</keyword>
<keyword evidence="4 6" id="KW-1133">Transmembrane helix</keyword>
<evidence type="ECO:0000256" key="2">
    <source>
        <dbReference type="ARBA" id="ARBA00022448"/>
    </source>
</evidence>
<dbReference type="GO" id="GO:0022857">
    <property type="term" value="F:transmembrane transporter activity"/>
    <property type="evidence" value="ECO:0007669"/>
    <property type="project" value="InterPro"/>
</dbReference>
<feature type="transmembrane region" description="Helical" evidence="6">
    <location>
        <begin position="399"/>
        <end position="419"/>
    </location>
</feature>
<dbReference type="SUPFAM" id="SSF103473">
    <property type="entry name" value="MFS general substrate transporter"/>
    <property type="match status" value="1"/>
</dbReference>
<evidence type="ECO:0000256" key="6">
    <source>
        <dbReference type="SAM" id="Phobius"/>
    </source>
</evidence>
<comment type="subcellular location">
    <subcellularLocation>
        <location evidence="1">Membrane</location>
        <topology evidence="1">Multi-pass membrane protein</topology>
    </subcellularLocation>
</comment>
<dbReference type="RefSeq" id="WP_088875672.1">
    <property type="nucleotide sequence ID" value="NZ_CP022113.1"/>
</dbReference>
<dbReference type="GO" id="GO:0016020">
    <property type="term" value="C:membrane"/>
    <property type="evidence" value="ECO:0007669"/>
    <property type="project" value="UniProtKB-SubCell"/>
</dbReference>
<protein>
    <recommendedName>
        <fullName evidence="7">Major facilitator superfamily (MFS) profile domain-containing protein</fullName>
    </recommendedName>
</protein>
<dbReference type="Pfam" id="PF07690">
    <property type="entry name" value="MFS_1"/>
    <property type="match status" value="1"/>
</dbReference>